<feature type="compositionally biased region" description="Polar residues" evidence="1">
    <location>
        <begin position="119"/>
        <end position="149"/>
    </location>
</feature>
<feature type="region of interest" description="Disordered" evidence="1">
    <location>
        <begin position="206"/>
        <end position="228"/>
    </location>
</feature>
<feature type="region of interest" description="Disordered" evidence="1">
    <location>
        <begin position="1"/>
        <end position="183"/>
    </location>
</feature>
<feature type="compositionally biased region" description="Basic and acidic residues" evidence="1">
    <location>
        <begin position="18"/>
        <end position="35"/>
    </location>
</feature>
<name>A0AAV9PBI8_9PEZI</name>
<proteinExistence type="predicted"/>
<feature type="transmembrane region" description="Helical" evidence="2">
    <location>
        <begin position="304"/>
        <end position="322"/>
    </location>
</feature>
<keyword evidence="2" id="KW-0812">Transmembrane</keyword>
<keyword evidence="4" id="KW-1185">Reference proteome</keyword>
<evidence type="ECO:0000256" key="2">
    <source>
        <dbReference type="SAM" id="Phobius"/>
    </source>
</evidence>
<feature type="compositionally biased region" description="Low complexity" evidence="1">
    <location>
        <begin position="207"/>
        <end position="220"/>
    </location>
</feature>
<reference evidence="3 4" key="1">
    <citation type="submission" date="2023-08" db="EMBL/GenBank/DDBJ databases">
        <title>Black Yeasts Isolated from many extreme environments.</title>
        <authorList>
            <person name="Coleine C."/>
            <person name="Stajich J.E."/>
            <person name="Selbmann L."/>
        </authorList>
    </citation>
    <scope>NUCLEOTIDE SEQUENCE [LARGE SCALE GENOMIC DNA]</scope>
    <source>
        <strain evidence="3 4">CCFEE 5935</strain>
    </source>
</reference>
<sequence>MPPNWDGHSRPPNHRIHRSGEEAEECDLRPGDKHFSLLPPYPELRRKSSAVSKTKTTTAAEGSDERDDEDDVNSGLVDNEAASPSPSPTPAPLLAPTAPSSRAQTLAPQHSATPDPRTHSVTYPTPFTQHRARTSANPDPETSPTSAGSMNRRMQLRQRAAAASSSKTKTTTTSGSTPTVLVPQTPAAELPNDVARTIEHGSPVIHVVPATSPSSSTSSAQEDREDTPKTRVILRLVEESKQQLARADRLITRTRVEKAGRIFEERKRWGVEAELQLRNEEMDALVAAQRDVGEGMTAKGVVSLLARIGGLVMVLWAVWLWCNRVDFEYLDMVRRRYYGLEE</sequence>
<organism evidence="3 4">
    <name type="scientific">Saxophila tyrrhenica</name>
    <dbReference type="NCBI Taxonomy" id="1690608"/>
    <lineage>
        <taxon>Eukaryota</taxon>
        <taxon>Fungi</taxon>
        <taxon>Dikarya</taxon>
        <taxon>Ascomycota</taxon>
        <taxon>Pezizomycotina</taxon>
        <taxon>Dothideomycetes</taxon>
        <taxon>Dothideomycetidae</taxon>
        <taxon>Mycosphaerellales</taxon>
        <taxon>Extremaceae</taxon>
        <taxon>Saxophila</taxon>
    </lineage>
</organism>
<evidence type="ECO:0000313" key="3">
    <source>
        <dbReference type="EMBL" id="KAK5170604.1"/>
    </source>
</evidence>
<feature type="compositionally biased region" description="Low complexity" evidence="1">
    <location>
        <begin position="49"/>
        <end position="60"/>
    </location>
</feature>
<feature type="compositionally biased region" description="Polar residues" evidence="1">
    <location>
        <begin position="102"/>
        <end position="112"/>
    </location>
</feature>
<protein>
    <submittedName>
        <fullName evidence="3">Uncharacterized protein</fullName>
    </submittedName>
</protein>
<comment type="caution">
    <text evidence="3">The sequence shown here is derived from an EMBL/GenBank/DDBJ whole genome shotgun (WGS) entry which is preliminary data.</text>
</comment>
<evidence type="ECO:0000313" key="4">
    <source>
        <dbReference type="Proteomes" id="UP001337655"/>
    </source>
</evidence>
<dbReference type="Proteomes" id="UP001337655">
    <property type="component" value="Unassembled WGS sequence"/>
</dbReference>
<dbReference type="EMBL" id="JAVRRT010000007">
    <property type="protein sequence ID" value="KAK5170604.1"/>
    <property type="molecule type" value="Genomic_DNA"/>
</dbReference>
<keyword evidence="2" id="KW-1133">Transmembrane helix</keyword>
<feature type="compositionally biased region" description="Acidic residues" evidence="1">
    <location>
        <begin position="62"/>
        <end position="72"/>
    </location>
</feature>
<evidence type="ECO:0000256" key="1">
    <source>
        <dbReference type="SAM" id="MobiDB-lite"/>
    </source>
</evidence>
<feature type="compositionally biased region" description="Low complexity" evidence="1">
    <location>
        <begin position="160"/>
        <end position="177"/>
    </location>
</feature>
<accession>A0AAV9PBI8</accession>
<keyword evidence="2" id="KW-0472">Membrane</keyword>
<dbReference type="GeneID" id="89926537"/>
<gene>
    <name evidence="3" type="ORF">LTR77_005193</name>
</gene>
<dbReference type="RefSeq" id="XP_064659802.1">
    <property type="nucleotide sequence ID" value="XM_064802441.1"/>
</dbReference>
<dbReference type="AlphaFoldDB" id="A0AAV9PBI8"/>